<proteinExistence type="predicted"/>
<dbReference type="AlphaFoldDB" id="A0AAD3NRR2"/>
<evidence type="ECO:0000313" key="1">
    <source>
        <dbReference type="EMBL" id="GLJ57570.1"/>
    </source>
</evidence>
<accession>A0AAD3NRR2</accession>
<keyword evidence="2" id="KW-1185">Reference proteome</keyword>
<comment type="caution">
    <text evidence="1">The sequence shown here is derived from an EMBL/GenBank/DDBJ whole genome shotgun (WGS) entry which is preliminary data.</text>
</comment>
<organism evidence="1 2">
    <name type="scientific">Cryptomeria japonica</name>
    <name type="common">Japanese cedar</name>
    <name type="synonym">Cupressus japonica</name>
    <dbReference type="NCBI Taxonomy" id="3369"/>
    <lineage>
        <taxon>Eukaryota</taxon>
        <taxon>Viridiplantae</taxon>
        <taxon>Streptophyta</taxon>
        <taxon>Embryophyta</taxon>
        <taxon>Tracheophyta</taxon>
        <taxon>Spermatophyta</taxon>
        <taxon>Pinopsida</taxon>
        <taxon>Pinidae</taxon>
        <taxon>Conifers II</taxon>
        <taxon>Cupressales</taxon>
        <taxon>Cupressaceae</taxon>
        <taxon>Cryptomeria</taxon>
    </lineage>
</organism>
<evidence type="ECO:0000313" key="2">
    <source>
        <dbReference type="Proteomes" id="UP001234787"/>
    </source>
</evidence>
<protein>
    <submittedName>
        <fullName evidence="1">Uncharacterized protein</fullName>
    </submittedName>
</protein>
<dbReference type="Proteomes" id="UP001234787">
    <property type="component" value="Unassembled WGS sequence"/>
</dbReference>
<gene>
    <name evidence="1" type="ORF">SUGI_1343040</name>
</gene>
<sequence length="156" mass="17111">MSHNVQLTTKIDYMNVLPYNRDDGSNVVSIQQHDTIRDHGHESNDATCTCYTNLFVGDVEIMFDNPYENVFQSANDDDDSTSCASADAYARLGELVPAYGATSSWDGSTFDHSNVLTSYPLLDMKDDIHSIDMGDEGHSVTSCVSDFSHTPASSPN</sequence>
<dbReference type="EMBL" id="BSEH01000147">
    <property type="protein sequence ID" value="GLJ57570.1"/>
    <property type="molecule type" value="Genomic_DNA"/>
</dbReference>
<reference evidence="1" key="1">
    <citation type="submission" date="2022-12" db="EMBL/GenBank/DDBJ databases">
        <title>Chromosome-Level Genome Assembly of Japanese Cedar (Cryptomeriajaponica D. Don).</title>
        <authorList>
            <person name="Fujino T."/>
            <person name="Yamaguchi K."/>
            <person name="Yokoyama T."/>
            <person name="Hamanaka T."/>
            <person name="Harazono Y."/>
            <person name="Kamada H."/>
            <person name="Kobayashi W."/>
            <person name="Ujino-Ihara T."/>
            <person name="Uchiyama K."/>
            <person name="Matsumoto A."/>
            <person name="Izuno A."/>
            <person name="Tsumura Y."/>
            <person name="Toyoda A."/>
            <person name="Shigenobu S."/>
            <person name="Moriguchi Y."/>
            <person name="Ueno S."/>
            <person name="Kasahara M."/>
        </authorList>
    </citation>
    <scope>NUCLEOTIDE SEQUENCE</scope>
</reference>
<name>A0AAD3NRR2_CRYJA</name>